<evidence type="ECO:0000256" key="1">
    <source>
        <dbReference type="SAM" id="MobiDB-lite"/>
    </source>
</evidence>
<dbReference type="RefSeq" id="XP_064723951.1">
    <property type="nucleotide sequence ID" value="XM_064867879.1"/>
</dbReference>
<evidence type="ECO:0000313" key="3">
    <source>
        <dbReference type="Proteomes" id="UP001432216"/>
    </source>
</evidence>
<evidence type="ECO:0000313" key="2">
    <source>
        <dbReference type="EMBL" id="WVO24712.1"/>
    </source>
</evidence>
<dbReference type="GeneID" id="89992851"/>
<feature type="compositionally biased region" description="Basic residues" evidence="1">
    <location>
        <begin position="13"/>
        <end position="23"/>
    </location>
</feature>
<feature type="region of interest" description="Disordered" evidence="1">
    <location>
        <begin position="1"/>
        <end position="23"/>
    </location>
</feature>
<sequence>MADTSKTATSNKQARRQRSKARNSRILPVSSHCYNTYQYDRSHLDINRLRAPIHRYLAFGNNLCRQLDYRGPLVLKEPKDITDCLQGWQGIVWYSYACTIAQNSAGEWYGWGLDPLVSRDEPKKLEFNEKQYIRIIGYVRPVAFLQADGHVINKEGQKSVKVWNDVVVTELGATYGYREQDGVYYFESLQDLLDHENPFGPLKHPLLHRKAPLKLFAAESQVYILTQGAMPHLFEAIDARALPPGLRQTCKDPVLVKLVEDFEGLGVTKLVTGSANRFLALTEGGDAYLLAYNSEPEMIKVPNEEEVRLAGVGPDFMVVVTENSIYVQGSSKWNNS</sequence>
<keyword evidence="3" id="KW-1185">Reference proteome</keyword>
<accession>A0ABZ2B1P2</accession>
<dbReference type="EMBL" id="CP143817">
    <property type="protein sequence ID" value="WVO24712.1"/>
    <property type="molecule type" value="Genomic_DNA"/>
</dbReference>
<proteinExistence type="predicted"/>
<feature type="compositionally biased region" description="Polar residues" evidence="1">
    <location>
        <begin position="1"/>
        <end position="12"/>
    </location>
</feature>
<reference evidence="2 3" key="1">
    <citation type="submission" date="2024-01" db="EMBL/GenBank/DDBJ databases">
        <title>Comparative genomics of Cryptococcus and Kwoniella reveals pathogenesis evolution and contrasting modes of karyotype evolution via chromosome fusion or intercentromeric recombination.</title>
        <authorList>
            <person name="Coelho M.A."/>
            <person name="David-Palma M."/>
            <person name="Shea T."/>
            <person name="Bowers K."/>
            <person name="McGinley-Smith S."/>
            <person name="Mohammad A.W."/>
            <person name="Gnirke A."/>
            <person name="Yurkov A.M."/>
            <person name="Nowrousian M."/>
            <person name="Sun S."/>
            <person name="Cuomo C.A."/>
            <person name="Heitman J."/>
        </authorList>
    </citation>
    <scope>NUCLEOTIDE SEQUENCE [LARGE SCALE GENOMIC DNA]</scope>
    <source>
        <strain evidence="2 3">7685027</strain>
    </source>
</reference>
<protein>
    <submittedName>
        <fullName evidence="2">Uncharacterized protein</fullName>
    </submittedName>
</protein>
<gene>
    <name evidence="2" type="ORF">IAS62_006082</name>
</gene>
<name>A0ABZ2B1P2_9TREE</name>
<dbReference type="Proteomes" id="UP001432216">
    <property type="component" value="Chromosome 12"/>
</dbReference>
<organism evidence="2 3">
    <name type="scientific">Cryptococcus decagattii</name>
    <dbReference type="NCBI Taxonomy" id="1859122"/>
    <lineage>
        <taxon>Eukaryota</taxon>
        <taxon>Fungi</taxon>
        <taxon>Dikarya</taxon>
        <taxon>Basidiomycota</taxon>
        <taxon>Agaricomycotina</taxon>
        <taxon>Tremellomycetes</taxon>
        <taxon>Tremellales</taxon>
        <taxon>Cryptococcaceae</taxon>
        <taxon>Cryptococcus</taxon>
        <taxon>Cryptococcus gattii species complex</taxon>
    </lineage>
</organism>